<feature type="coiled-coil region" evidence="1">
    <location>
        <begin position="66"/>
        <end position="93"/>
    </location>
</feature>
<feature type="region of interest" description="Disordered" evidence="2">
    <location>
        <begin position="24"/>
        <end position="55"/>
    </location>
</feature>
<dbReference type="EMBL" id="LR797268">
    <property type="protein sequence ID" value="CAB4197884.1"/>
    <property type="molecule type" value="Genomic_DNA"/>
</dbReference>
<evidence type="ECO:0000313" key="4">
    <source>
        <dbReference type="EMBL" id="CAB4197884.1"/>
    </source>
</evidence>
<name>A0A6J7XCL4_9CAUD</name>
<proteinExistence type="predicted"/>
<accession>A0A6J7XCL4</accession>
<evidence type="ECO:0000313" key="5">
    <source>
        <dbReference type="EMBL" id="CAB4211438.1"/>
    </source>
</evidence>
<dbReference type="EMBL" id="LR797374">
    <property type="protein sequence ID" value="CAB4211438.1"/>
    <property type="molecule type" value="Genomic_DNA"/>
</dbReference>
<organism evidence="6">
    <name type="scientific">uncultured Caudovirales phage</name>
    <dbReference type="NCBI Taxonomy" id="2100421"/>
    <lineage>
        <taxon>Viruses</taxon>
        <taxon>Duplodnaviria</taxon>
        <taxon>Heunggongvirae</taxon>
        <taxon>Uroviricota</taxon>
        <taxon>Caudoviricetes</taxon>
        <taxon>Peduoviridae</taxon>
        <taxon>Maltschvirus</taxon>
        <taxon>Maltschvirus maltsch</taxon>
    </lineage>
</organism>
<evidence type="ECO:0000256" key="1">
    <source>
        <dbReference type="SAM" id="Coils"/>
    </source>
</evidence>
<sequence>MGVPDLPAGLLAIDAYVLELPAKGRDSTGDRAMTESTRPLTTKNRPSRNDYPLTPAGDLGFAQALVVWQRDELDRLTAEVAELRRDAERYRWLCANNFDKPSTQIHTWLHTWEPHSVTGEPTEWEQRIRGGDNLDRVIDAARAALGEQP</sequence>
<reference evidence="6" key="1">
    <citation type="submission" date="2020-05" db="EMBL/GenBank/DDBJ databases">
        <authorList>
            <person name="Chiriac C."/>
            <person name="Salcher M."/>
            <person name="Ghai R."/>
            <person name="Kavagutti S V."/>
        </authorList>
    </citation>
    <scope>NUCLEOTIDE SEQUENCE</scope>
</reference>
<dbReference type="EMBL" id="LR797030">
    <property type="protein sequence ID" value="CAB4183259.1"/>
    <property type="molecule type" value="Genomic_DNA"/>
</dbReference>
<protein>
    <submittedName>
        <fullName evidence="6">Uncharacterized protein</fullName>
    </submittedName>
</protein>
<feature type="compositionally biased region" description="Polar residues" evidence="2">
    <location>
        <begin position="34"/>
        <end position="44"/>
    </location>
</feature>
<feature type="compositionally biased region" description="Basic and acidic residues" evidence="2">
    <location>
        <begin position="24"/>
        <end position="33"/>
    </location>
</feature>
<dbReference type="EMBL" id="LR798376">
    <property type="protein sequence ID" value="CAB5227519.1"/>
    <property type="molecule type" value="Genomic_DNA"/>
</dbReference>
<evidence type="ECO:0000313" key="6">
    <source>
        <dbReference type="EMBL" id="CAB5227519.1"/>
    </source>
</evidence>
<evidence type="ECO:0000256" key="2">
    <source>
        <dbReference type="SAM" id="MobiDB-lite"/>
    </source>
</evidence>
<gene>
    <name evidence="3" type="ORF">UFOVP1077_49</name>
    <name evidence="4" type="ORF">UFOVP1316_37</name>
    <name evidence="5" type="ORF">UFOVP1428_46</name>
    <name evidence="6" type="ORF">UFOVP1526_53</name>
</gene>
<keyword evidence="1" id="KW-0175">Coiled coil</keyword>
<evidence type="ECO:0000313" key="3">
    <source>
        <dbReference type="EMBL" id="CAB4183259.1"/>
    </source>
</evidence>